<accession>A0A7X2V008</accession>
<dbReference type="OrthoDB" id="118834at2"/>
<evidence type="ECO:0000259" key="1">
    <source>
        <dbReference type="Pfam" id="PF13924"/>
    </source>
</evidence>
<dbReference type="EMBL" id="WLYI01000022">
    <property type="protein sequence ID" value="MTD20757.1"/>
    <property type="molecule type" value="Genomic_DNA"/>
</dbReference>
<protein>
    <recommendedName>
        <fullName evidence="1">Lipocalin-like domain-containing protein</fullName>
    </recommendedName>
</protein>
<dbReference type="AlphaFoldDB" id="A0A7X2V008"/>
<keyword evidence="3" id="KW-1185">Reference proteome</keyword>
<reference evidence="2 3" key="1">
    <citation type="submission" date="2019-11" db="EMBL/GenBank/DDBJ databases">
        <title>Pseudmonas karstica sp. nov. and Pseudomonas spelaei sp. nov. from caves.</title>
        <authorList>
            <person name="Zeman M."/>
        </authorList>
    </citation>
    <scope>NUCLEOTIDE SEQUENCE [LARGE SCALE GENOMIC DNA]</scope>
    <source>
        <strain evidence="2 3">CCM 7891</strain>
    </source>
</reference>
<dbReference type="Proteomes" id="UP000431485">
    <property type="component" value="Unassembled WGS sequence"/>
</dbReference>
<organism evidence="2 3">
    <name type="scientific">Pseudomonas karstica</name>
    <dbReference type="NCBI Taxonomy" id="1055468"/>
    <lineage>
        <taxon>Bacteria</taxon>
        <taxon>Pseudomonadati</taxon>
        <taxon>Pseudomonadota</taxon>
        <taxon>Gammaproteobacteria</taxon>
        <taxon>Pseudomonadales</taxon>
        <taxon>Pseudomonadaceae</taxon>
        <taxon>Pseudomonas</taxon>
    </lineage>
</organism>
<evidence type="ECO:0000313" key="3">
    <source>
        <dbReference type="Proteomes" id="UP000431485"/>
    </source>
</evidence>
<proteinExistence type="predicted"/>
<gene>
    <name evidence="2" type="ORF">GIR22_16645</name>
</gene>
<feature type="domain" description="Lipocalin-like" evidence="1">
    <location>
        <begin position="7"/>
        <end position="130"/>
    </location>
</feature>
<name>A0A7X2V008_9PSED</name>
<dbReference type="RefSeq" id="WP_154744397.1">
    <property type="nucleotide sequence ID" value="NZ_JBHSTG010000009.1"/>
</dbReference>
<dbReference type="Pfam" id="PF13924">
    <property type="entry name" value="Lipocalin_5"/>
    <property type="match status" value="1"/>
</dbReference>
<sequence length="142" mass="15691">MPNENFIGVWQLIDYVVQMEDGTCLMPLGSTPYGVGIYTPDGWMSAHLMRNDRTPLGGKKPGVDAIPADILSLMVSGYIGYAGRYTVDHNAATVTHHVETALLPDWVGTKMVREFCFEREILVLRPPQVGGAASVLRWRRAS</sequence>
<evidence type="ECO:0000313" key="2">
    <source>
        <dbReference type="EMBL" id="MTD20757.1"/>
    </source>
</evidence>
<comment type="caution">
    <text evidence="2">The sequence shown here is derived from an EMBL/GenBank/DDBJ whole genome shotgun (WGS) entry which is preliminary data.</text>
</comment>
<dbReference type="InterPro" id="IPR024311">
    <property type="entry name" value="Lipocalin-like"/>
</dbReference>